<dbReference type="EMBL" id="QGNW01001171">
    <property type="protein sequence ID" value="RVW52278.1"/>
    <property type="molecule type" value="Genomic_DNA"/>
</dbReference>
<dbReference type="Gene3D" id="1.25.40.10">
    <property type="entry name" value="Tetratricopeptide repeat domain"/>
    <property type="match status" value="7"/>
</dbReference>
<dbReference type="SUPFAM" id="SSF48452">
    <property type="entry name" value="TPR-like"/>
    <property type="match status" value="1"/>
</dbReference>
<organism evidence="5 6">
    <name type="scientific">Vitis vinifera</name>
    <name type="common">Grape</name>
    <dbReference type="NCBI Taxonomy" id="29760"/>
    <lineage>
        <taxon>Eukaryota</taxon>
        <taxon>Viridiplantae</taxon>
        <taxon>Streptophyta</taxon>
        <taxon>Embryophyta</taxon>
        <taxon>Tracheophyta</taxon>
        <taxon>Spermatophyta</taxon>
        <taxon>Magnoliopsida</taxon>
        <taxon>eudicotyledons</taxon>
        <taxon>Gunneridae</taxon>
        <taxon>Pentapetalae</taxon>
        <taxon>rosids</taxon>
        <taxon>Vitales</taxon>
        <taxon>Vitaceae</taxon>
        <taxon>Viteae</taxon>
        <taxon>Vitis</taxon>
    </lineage>
</organism>
<dbReference type="GO" id="GO:0008270">
    <property type="term" value="F:zinc ion binding"/>
    <property type="evidence" value="ECO:0007669"/>
    <property type="project" value="InterPro"/>
</dbReference>
<dbReference type="PANTHER" id="PTHR47926">
    <property type="entry name" value="PENTATRICOPEPTIDE REPEAT-CONTAINING PROTEIN"/>
    <property type="match status" value="1"/>
</dbReference>
<evidence type="ECO:0000256" key="3">
    <source>
        <dbReference type="PROSITE-ProRule" id="PRU00708"/>
    </source>
</evidence>
<comment type="caution">
    <text evidence="5">The sequence shown here is derived from an EMBL/GenBank/DDBJ whole genome shotgun (WGS) entry which is preliminary data.</text>
</comment>
<name>A0A438EX25_VITVI</name>
<dbReference type="InterPro" id="IPR032867">
    <property type="entry name" value="DYW_dom"/>
</dbReference>
<evidence type="ECO:0000313" key="5">
    <source>
        <dbReference type="EMBL" id="RVW52278.1"/>
    </source>
</evidence>
<proteinExistence type="inferred from homology"/>
<dbReference type="InterPro" id="IPR002885">
    <property type="entry name" value="PPR_rpt"/>
</dbReference>
<dbReference type="GO" id="GO:0009451">
    <property type="term" value="P:RNA modification"/>
    <property type="evidence" value="ECO:0007669"/>
    <property type="project" value="InterPro"/>
</dbReference>
<dbReference type="PANTHER" id="PTHR47926:SF543">
    <property type="entry name" value="(WILD MALAYSIAN BANANA) HYPOTHETICAL PROTEIN"/>
    <property type="match status" value="1"/>
</dbReference>
<dbReference type="NCBIfam" id="TIGR00756">
    <property type="entry name" value="PPR"/>
    <property type="match status" value="4"/>
</dbReference>
<dbReference type="Pfam" id="PF14432">
    <property type="entry name" value="DYW_deaminase"/>
    <property type="match status" value="1"/>
</dbReference>
<dbReference type="AlphaFoldDB" id="A0A438EX25"/>
<dbReference type="PROSITE" id="PS51375">
    <property type="entry name" value="PPR"/>
    <property type="match status" value="6"/>
</dbReference>
<feature type="repeat" description="PPR" evidence="3">
    <location>
        <begin position="183"/>
        <end position="213"/>
    </location>
</feature>
<reference evidence="5 6" key="1">
    <citation type="journal article" date="2018" name="PLoS Genet.">
        <title>Population sequencing reveals clonal diversity and ancestral inbreeding in the grapevine cultivar Chardonnay.</title>
        <authorList>
            <person name="Roach M.J."/>
            <person name="Johnson D.L."/>
            <person name="Bohlmann J."/>
            <person name="van Vuuren H.J."/>
            <person name="Jones S.J."/>
            <person name="Pretorius I.S."/>
            <person name="Schmidt S.A."/>
            <person name="Borneman A.R."/>
        </authorList>
    </citation>
    <scope>NUCLEOTIDE SEQUENCE [LARGE SCALE GENOMIC DNA]</scope>
    <source>
        <strain evidence="6">cv. Chardonnay</strain>
        <tissue evidence="5">Leaf</tissue>
    </source>
</reference>
<dbReference type="InterPro" id="IPR011990">
    <property type="entry name" value="TPR-like_helical_dom_sf"/>
</dbReference>
<dbReference type="Proteomes" id="UP000288805">
    <property type="component" value="Unassembled WGS sequence"/>
</dbReference>
<evidence type="ECO:0000259" key="4">
    <source>
        <dbReference type="Pfam" id="PF14432"/>
    </source>
</evidence>
<evidence type="ECO:0000256" key="2">
    <source>
        <dbReference type="ARBA" id="ARBA00022737"/>
    </source>
</evidence>
<dbReference type="InterPro" id="IPR046848">
    <property type="entry name" value="E_motif"/>
</dbReference>
<feature type="repeat" description="PPR" evidence="3">
    <location>
        <begin position="214"/>
        <end position="248"/>
    </location>
</feature>
<feature type="repeat" description="PPR" evidence="3">
    <location>
        <begin position="594"/>
        <end position="628"/>
    </location>
</feature>
<feature type="repeat" description="PPR" evidence="3">
    <location>
        <begin position="695"/>
        <end position="729"/>
    </location>
</feature>
<dbReference type="FunFam" id="1.25.40.10:FF:000366">
    <property type="entry name" value="Pentatricopeptide (PPR) repeat-containing protein"/>
    <property type="match status" value="1"/>
</dbReference>
<protein>
    <submittedName>
        <fullName evidence="5">Pentatricopeptide repeat-containing protein</fullName>
    </submittedName>
</protein>
<dbReference type="FunFam" id="1.25.40.10:FF:000243">
    <property type="entry name" value="Pentatricopeptide repeat-containing protein chloroplastic"/>
    <property type="match status" value="1"/>
</dbReference>
<dbReference type="Pfam" id="PF01535">
    <property type="entry name" value="PPR"/>
    <property type="match status" value="5"/>
</dbReference>
<dbReference type="FunFam" id="1.25.40.10:FF:000343">
    <property type="entry name" value="Pentatricopeptide repeat-containing protein At3g58590"/>
    <property type="match status" value="1"/>
</dbReference>
<dbReference type="FunFam" id="1.25.40.10:FF:002122">
    <property type="entry name" value="Pentatricopeptide repeat-containing protein"/>
    <property type="match status" value="1"/>
</dbReference>
<feature type="repeat" description="PPR" evidence="3">
    <location>
        <begin position="391"/>
        <end position="425"/>
    </location>
</feature>
<dbReference type="GO" id="GO:0003723">
    <property type="term" value="F:RNA binding"/>
    <property type="evidence" value="ECO:0007669"/>
    <property type="project" value="InterPro"/>
</dbReference>
<gene>
    <name evidence="5" type="primary">PCMP-H53_7</name>
    <name evidence="5" type="ORF">CK203_077337</name>
</gene>
<comment type="similarity">
    <text evidence="1">Belongs to the PPR family. PCMP-H subfamily.</text>
</comment>
<feature type="repeat" description="PPR" evidence="3">
    <location>
        <begin position="664"/>
        <end position="694"/>
    </location>
</feature>
<dbReference type="FunFam" id="1.25.40.10:FF:000687">
    <property type="entry name" value="Pentatricopeptide repeat-containing protein At4g33170"/>
    <property type="match status" value="1"/>
</dbReference>
<accession>A0A438EX25</accession>
<dbReference type="FunFam" id="1.25.40.10:FF:001086">
    <property type="entry name" value="Pentatricopeptide repeat-containing protein At4g33170"/>
    <property type="match status" value="1"/>
</dbReference>
<feature type="domain" description="DYW" evidence="4">
    <location>
        <begin position="910"/>
        <end position="1002"/>
    </location>
</feature>
<evidence type="ECO:0000313" key="6">
    <source>
        <dbReference type="Proteomes" id="UP000288805"/>
    </source>
</evidence>
<evidence type="ECO:0000256" key="1">
    <source>
        <dbReference type="ARBA" id="ARBA00006643"/>
    </source>
</evidence>
<dbReference type="Pfam" id="PF13041">
    <property type="entry name" value="PPR_2"/>
    <property type="match status" value="3"/>
</dbReference>
<dbReference type="InterPro" id="IPR046960">
    <property type="entry name" value="PPR_At4g14850-like_plant"/>
</dbReference>
<dbReference type="Pfam" id="PF20431">
    <property type="entry name" value="E_motif"/>
    <property type="match status" value="1"/>
</dbReference>
<sequence length="1002" mass="111596">MRNVQRHFHKTTISPSSNTLPTFLYLHFTSLFSPFSSFSHSSSSQWFSLLRTAISTHNLLLGKCTHARIVVSGSAGDHFLSNNLLTMYSKCGSLSSARQVFDTTPERDLVTWNAILGAYAASVDSNDGNAQEGLHLFRLLRASLGSTTRMTLAPVLKLCLNSGCLWAAEGVHGYAIKIGLEWDVFVSGALVNIYSKCGRMRDARLLFDWMRERDVVLWNMMLKGYVQLGLEKEAFQLFSEFHRSGLRPDEFSVQLILNGVSEVNWDEGKWLADQVQAYAAKLSLSDNNPDVFCWNKKLSECLWAGDNWGAIECFVNMNGLNIDYDAVTLLVVLAAVAGTDDLELGKQVHGIAVKSGLDSDVSVANSLINMYSKMGCAYFAREVFNDMKHLDLISWNSMISSCAQSSLEEESVNLFIDLLHEGLKPDHFTLASVLRACSSLIDGLNISRQIHVHALKTGNIADSFVATTLIDVYSKSGKMEEAEFLFQNKDDLDLACWNAMMFGYIIGNDGKKALELFSLIHKSGEKSDQITLATAAKACGCLVLLDQGKQIHAHAIKAGFDSDLHVNSGILDMYIKCGDMVNAGIVFNYISAPDDVAWTSMISGCVDNGNEDQALRIYHRMRQSRVMPDEYTFATLIKASSCVTALEQGRQLHANVIKLDCVSDPFVGTSLVDMYAKCGNIEDAYRLFKKMNVRNIALWNAMLVGLAQHGNAEEAVNLFKSMKSHGIEPDRVSFIGILSACSHAGLTSEAYEYLHSMPNDYGIEPEIEHYSCLVDALGRAGLVQEADKVIETMPFKASASINRALLGACRIQGDVETGKRVAARLFALEPFDSAAYVLLSNIYAAANRWDDVTDARKMMKRKNVKKDPGFSWIDVKNMLHLFVVDDRSHPQADIIYDKVEEMMKTIREDGYVPDTEFVLLDVEDEEKERSLYYHSEKLAIAYGLISTPASTTIRVIKNLRVCGDCHNAIKYISKVFEREIVLRDANRFHHFRDGVCSCGDYW</sequence>
<keyword evidence="2" id="KW-0677">Repeat</keyword>